<reference evidence="2 3" key="1">
    <citation type="submission" date="2014-10" db="EMBL/GenBank/DDBJ databases">
        <title>Genome sequence of Ponticoccus sp. strain UMTAT08 isolated from clonal culture of toxic dinoflagellate Alexandrium tamiyavanichii.</title>
        <authorList>
            <person name="Gan H.Y."/>
            <person name="Muhd D.-D."/>
            <person name="Mohd Noor M.E."/>
            <person name="Yeong Y.S."/>
            <person name="Usup G."/>
        </authorList>
    </citation>
    <scope>NUCLEOTIDE SEQUENCE [LARGE SCALE GENOMIC DNA]</scope>
    <source>
        <strain evidence="2 3">UMTAT08</strain>
    </source>
</reference>
<dbReference type="Gene3D" id="3.40.50.620">
    <property type="entry name" value="HUPs"/>
    <property type="match status" value="1"/>
</dbReference>
<dbReference type="GeneID" id="66501284"/>
<dbReference type="PANTHER" id="PTHR46268:SF6">
    <property type="entry name" value="UNIVERSAL STRESS PROTEIN UP12"/>
    <property type="match status" value="1"/>
</dbReference>
<dbReference type="PANTHER" id="PTHR46268">
    <property type="entry name" value="STRESS RESPONSE PROTEIN NHAX"/>
    <property type="match status" value="1"/>
</dbReference>
<dbReference type="OrthoDB" id="5186731at2"/>
<evidence type="ECO:0000313" key="2">
    <source>
        <dbReference type="EMBL" id="KHQ53090.1"/>
    </source>
</evidence>
<dbReference type="SUPFAM" id="SSF52402">
    <property type="entry name" value="Adenine nucleotide alpha hydrolases-like"/>
    <property type="match status" value="1"/>
</dbReference>
<dbReference type="PRINTS" id="PR01438">
    <property type="entry name" value="UNVRSLSTRESS"/>
</dbReference>
<name>A0A0B3RPL5_9RHOB</name>
<dbReference type="CDD" id="cd00293">
    <property type="entry name" value="USP-like"/>
    <property type="match status" value="1"/>
</dbReference>
<dbReference type="EMBL" id="JSUQ01000008">
    <property type="protein sequence ID" value="KHQ53090.1"/>
    <property type="molecule type" value="Genomic_DNA"/>
</dbReference>
<dbReference type="RefSeq" id="WP_043140780.1">
    <property type="nucleotide sequence ID" value="NZ_AP022337.1"/>
</dbReference>
<keyword evidence="3" id="KW-1185">Reference proteome</keyword>
<accession>A0A0B3RPL5</accession>
<gene>
    <name evidence="2" type="ORF">OA50_02116</name>
</gene>
<evidence type="ECO:0000313" key="3">
    <source>
        <dbReference type="Proteomes" id="UP000030960"/>
    </source>
</evidence>
<organism evidence="2 3">
    <name type="scientific">Mameliella alba</name>
    <dbReference type="NCBI Taxonomy" id="561184"/>
    <lineage>
        <taxon>Bacteria</taxon>
        <taxon>Pseudomonadati</taxon>
        <taxon>Pseudomonadota</taxon>
        <taxon>Alphaproteobacteria</taxon>
        <taxon>Rhodobacterales</taxon>
        <taxon>Roseobacteraceae</taxon>
        <taxon>Mameliella</taxon>
    </lineage>
</organism>
<dbReference type="Pfam" id="PF00582">
    <property type="entry name" value="Usp"/>
    <property type="match status" value="1"/>
</dbReference>
<proteinExistence type="inferred from homology"/>
<comment type="caution">
    <text evidence="2">The sequence shown here is derived from an EMBL/GenBank/DDBJ whole genome shotgun (WGS) entry which is preliminary data.</text>
</comment>
<dbReference type="Proteomes" id="UP000030960">
    <property type="component" value="Unassembled WGS sequence"/>
</dbReference>
<dbReference type="AlphaFoldDB" id="A0A0B3RPL5"/>
<sequence>MNDKFVVGYDGSEAARRALDFAMDRAAAQGATVVIAHVLEWSPYSFLTPTELEERHMRRKEELNRAEKSIITPAKAAVEGKGVPVETVLRYGHIADTLCEVADKMEAAQIFIGRNGHSRFGSRVFGSVAGSLVQTAPVPCTIVP</sequence>
<comment type="similarity">
    <text evidence="1">Belongs to the universal stress protein A family.</text>
</comment>
<dbReference type="InterPro" id="IPR006016">
    <property type="entry name" value="UspA"/>
</dbReference>
<evidence type="ECO:0000256" key="1">
    <source>
        <dbReference type="ARBA" id="ARBA00008791"/>
    </source>
</evidence>
<dbReference type="PATRIC" id="fig|1515334.3.peg.2132"/>
<protein>
    <submittedName>
        <fullName evidence="2">Universal stress protein family protein</fullName>
    </submittedName>
</protein>
<dbReference type="STRING" id="561184.SAMN05216376_106101"/>
<accession>A0A225PY44</accession>
<dbReference type="InterPro" id="IPR014729">
    <property type="entry name" value="Rossmann-like_a/b/a_fold"/>
</dbReference>
<dbReference type="InterPro" id="IPR006015">
    <property type="entry name" value="Universal_stress_UspA"/>
</dbReference>